<protein>
    <submittedName>
        <fullName evidence="1">Uncharacterized protein</fullName>
    </submittedName>
</protein>
<dbReference type="EMBL" id="MN739683">
    <property type="protein sequence ID" value="QHT20901.1"/>
    <property type="molecule type" value="Genomic_DNA"/>
</dbReference>
<sequence length="439" mass="50496">MNINTDINLDINNYSIAELEKLLKLPTNYTTEDILKQKEALTLSTKESSMDDAQKTELYIFLDNIRNKLINNLEKIDEKKFNLVNQYDGNHFIIKTVNNDYKTQLENNKQIDKSIIKRTYTIDSIFRQNYDQPNNPSHNYIIQIPETINRAITMSISSLEIPLTYYNISRFNNNNIFSIQEISGVNLVNPPYFIELTNGLYEARFNTQLTSSNNPIISNAKIIAHNIVDEINNALIKCINGDISNNLRFALDSRSGLSNFILKDSSKNYVINFDIDNTNTSANSNNSNIKYSCYENYIHQKLGWQLGFTSPDISLSSIINNGYVYSDRICNINYPRYVYIAIDDFQSSSRNYFSVAAPSIIAPNIIGRINILSLLEEKTAFKQAASAGDFLFTQKHIREYFGPTDINKLKIQLLDEYGRQFSLNNADWSFVVTFECFYN</sequence>
<name>A0A6C0DWV1_9ZZZZ</name>
<reference evidence="1" key="1">
    <citation type="journal article" date="2020" name="Nature">
        <title>Giant virus diversity and host interactions through global metagenomics.</title>
        <authorList>
            <person name="Schulz F."/>
            <person name="Roux S."/>
            <person name="Paez-Espino D."/>
            <person name="Jungbluth S."/>
            <person name="Walsh D.A."/>
            <person name="Denef V.J."/>
            <person name="McMahon K.D."/>
            <person name="Konstantinidis K.T."/>
            <person name="Eloe-Fadrosh E.A."/>
            <person name="Kyrpides N.C."/>
            <person name="Woyke T."/>
        </authorList>
    </citation>
    <scope>NUCLEOTIDE SEQUENCE</scope>
    <source>
        <strain evidence="1">GVMAG-M-3300023174-75</strain>
    </source>
</reference>
<dbReference type="AlphaFoldDB" id="A0A6C0DWV1"/>
<accession>A0A6C0DWV1</accession>
<proteinExistence type="predicted"/>
<organism evidence="1">
    <name type="scientific">viral metagenome</name>
    <dbReference type="NCBI Taxonomy" id="1070528"/>
    <lineage>
        <taxon>unclassified sequences</taxon>
        <taxon>metagenomes</taxon>
        <taxon>organismal metagenomes</taxon>
    </lineage>
</organism>
<evidence type="ECO:0000313" key="1">
    <source>
        <dbReference type="EMBL" id="QHT20901.1"/>
    </source>
</evidence>